<dbReference type="SUPFAM" id="SSF53448">
    <property type="entry name" value="Nucleotide-diphospho-sugar transferases"/>
    <property type="match status" value="1"/>
</dbReference>
<feature type="non-terminal residue" evidence="4">
    <location>
        <position position="99"/>
    </location>
</feature>
<dbReference type="EMBL" id="DYXE01000047">
    <property type="protein sequence ID" value="HJH49587.1"/>
    <property type="molecule type" value="Genomic_DNA"/>
</dbReference>
<evidence type="ECO:0000256" key="2">
    <source>
        <dbReference type="ARBA" id="ARBA00022679"/>
    </source>
</evidence>
<comment type="caution">
    <text evidence="4">The sequence shown here is derived from an EMBL/GenBank/DDBJ whole genome shotgun (WGS) entry which is preliminary data.</text>
</comment>
<feature type="domain" description="Glycosyltransferase 2-like" evidence="3">
    <location>
        <begin position="7"/>
        <end position="98"/>
    </location>
</feature>
<keyword evidence="2" id="KW-0808">Transferase</keyword>
<dbReference type="Pfam" id="PF00535">
    <property type="entry name" value="Glycos_transf_2"/>
    <property type="match status" value="1"/>
</dbReference>
<dbReference type="InterPro" id="IPR029044">
    <property type="entry name" value="Nucleotide-diphossugar_trans"/>
</dbReference>
<sequence>MENLIISIIIPVYNTGNYLQECIDSVRQQSYKSLELIFINDGSTDNSSAILDKAAESDPRIKVIEQENSGLSAARNRGMREASGDYIMFLDSDDWLDKG</sequence>
<dbReference type="CDD" id="cd00761">
    <property type="entry name" value="Glyco_tranf_GTA_type"/>
    <property type="match status" value="1"/>
</dbReference>
<organism evidence="4 5">
    <name type="scientific">Merdimonas faecis</name>
    <dbReference type="NCBI Taxonomy" id="1653435"/>
    <lineage>
        <taxon>Bacteria</taxon>
        <taxon>Bacillati</taxon>
        <taxon>Bacillota</taxon>
        <taxon>Clostridia</taxon>
        <taxon>Lachnospirales</taxon>
        <taxon>Lachnospiraceae</taxon>
        <taxon>Merdimonas</taxon>
    </lineage>
</organism>
<reference evidence="4" key="2">
    <citation type="submission" date="2021-09" db="EMBL/GenBank/DDBJ databases">
        <authorList>
            <person name="Gilroy R."/>
        </authorList>
    </citation>
    <scope>NUCLEOTIDE SEQUENCE</scope>
    <source>
        <strain evidence="4">USAMLcec4-12693</strain>
    </source>
</reference>
<dbReference type="PANTHER" id="PTHR22916">
    <property type="entry name" value="GLYCOSYLTRANSFERASE"/>
    <property type="match status" value="1"/>
</dbReference>
<name>A0A9D2VXK8_9FIRM</name>
<reference evidence="4" key="1">
    <citation type="journal article" date="2021" name="PeerJ">
        <title>Extensive microbial diversity within the chicken gut microbiome revealed by metagenomics and culture.</title>
        <authorList>
            <person name="Gilroy R."/>
            <person name="Ravi A."/>
            <person name="Getino M."/>
            <person name="Pursley I."/>
            <person name="Horton D.L."/>
            <person name="Alikhan N.F."/>
            <person name="Baker D."/>
            <person name="Gharbi K."/>
            <person name="Hall N."/>
            <person name="Watson M."/>
            <person name="Adriaenssens E.M."/>
            <person name="Foster-Nyarko E."/>
            <person name="Jarju S."/>
            <person name="Secka A."/>
            <person name="Antonio M."/>
            <person name="Oren A."/>
            <person name="Chaudhuri R.R."/>
            <person name="La Ragione R."/>
            <person name="Hildebrand F."/>
            <person name="Pallen M.J."/>
        </authorList>
    </citation>
    <scope>NUCLEOTIDE SEQUENCE</scope>
    <source>
        <strain evidence="4">USAMLcec4-12693</strain>
    </source>
</reference>
<evidence type="ECO:0000313" key="4">
    <source>
        <dbReference type="EMBL" id="HJH49587.1"/>
    </source>
</evidence>
<keyword evidence="1" id="KW-0328">Glycosyltransferase</keyword>
<dbReference type="InterPro" id="IPR001173">
    <property type="entry name" value="Glyco_trans_2-like"/>
</dbReference>
<evidence type="ECO:0000256" key="1">
    <source>
        <dbReference type="ARBA" id="ARBA00022676"/>
    </source>
</evidence>
<dbReference type="PANTHER" id="PTHR22916:SF51">
    <property type="entry name" value="GLYCOSYLTRANSFERASE EPSH-RELATED"/>
    <property type="match status" value="1"/>
</dbReference>
<dbReference type="AlphaFoldDB" id="A0A9D2VXK8"/>
<dbReference type="Proteomes" id="UP000813420">
    <property type="component" value="Unassembled WGS sequence"/>
</dbReference>
<evidence type="ECO:0000259" key="3">
    <source>
        <dbReference type="Pfam" id="PF00535"/>
    </source>
</evidence>
<gene>
    <name evidence="4" type="ORF">K8V39_04920</name>
</gene>
<proteinExistence type="predicted"/>
<dbReference type="GO" id="GO:0016757">
    <property type="term" value="F:glycosyltransferase activity"/>
    <property type="evidence" value="ECO:0007669"/>
    <property type="project" value="UniProtKB-KW"/>
</dbReference>
<accession>A0A9D2VXK8</accession>
<evidence type="ECO:0000313" key="5">
    <source>
        <dbReference type="Proteomes" id="UP000813420"/>
    </source>
</evidence>
<dbReference type="Gene3D" id="3.90.550.10">
    <property type="entry name" value="Spore Coat Polysaccharide Biosynthesis Protein SpsA, Chain A"/>
    <property type="match status" value="1"/>
</dbReference>
<dbReference type="RefSeq" id="WP_277271842.1">
    <property type="nucleotide sequence ID" value="NZ_DYXE01000047.1"/>
</dbReference>
<protein>
    <submittedName>
        <fullName evidence="4">Glycosyltransferase</fullName>
    </submittedName>
</protein>